<gene>
    <name evidence="1" type="ORF">SPELUC_LOCUS9097</name>
</gene>
<evidence type="ECO:0000313" key="2">
    <source>
        <dbReference type="Proteomes" id="UP000789366"/>
    </source>
</evidence>
<dbReference type="Proteomes" id="UP000789366">
    <property type="component" value="Unassembled WGS sequence"/>
</dbReference>
<dbReference type="EMBL" id="CAJVPW010014754">
    <property type="protein sequence ID" value="CAG8656227.1"/>
    <property type="molecule type" value="Genomic_DNA"/>
</dbReference>
<proteinExistence type="predicted"/>
<reference evidence="1" key="1">
    <citation type="submission" date="2021-06" db="EMBL/GenBank/DDBJ databases">
        <authorList>
            <person name="Kallberg Y."/>
            <person name="Tangrot J."/>
            <person name="Rosling A."/>
        </authorList>
    </citation>
    <scope>NUCLEOTIDE SEQUENCE</scope>
    <source>
        <strain evidence="1">28 12/20/2015</strain>
    </source>
</reference>
<accession>A0ACA9NI13</accession>
<keyword evidence="2" id="KW-1185">Reference proteome</keyword>
<evidence type="ECO:0000313" key="1">
    <source>
        <dbReference type="EMBL" id="CAG8656227.1"/>
    </source>
</evidence>
<protein>
    <submittedName>
        <fullName evidence="1">1309_t:CDS:1</fullName>
    </submittedName>
</protein>
<feature type="non-terminal residue" evidence="1">
    <location>
        <position position="1"/>
    </location>
</feature>
<sequence>VNDKTARTQIYKEMLKHLPGVTSVALRIKTLRAKKIHKLFGENGVGMDKIKYVTCSANDISKLTNKQIQNIINQVTSKTIFQGNDQSHMTSKTENNHSYIIPAKSKKLSETEISKEAKKTLPETEVSENTKEISIKNHADQTNAKVNISIDSKKLLELLIKNESDIDALILLL</sequence>
<name>A0ACA9NI13_9GLOM</name>
<comment type="caution">
    <text evidence="1">The sequence shown here is derived from an EMBL/GenBank/DDBJ whole genome shotgun (WGS) entry which is preliminary data.</text>
</comment>
<organism evidence="1 2">
    <name type="scientific">Cetraspora pellucida</name>
    <dbReference type="NCBI Taxonomy" id="1433469"/>
    <lineage>
        <taxon>Eukaryota</taxon>
        <taxon>Fungi</taxon>
        <taxon>Fungi incertae sedis</taxon>
        <taxon>Mucoromycota</taxon>
        <taxon>Glomeromycotina</taxon>
        <taxon>Glomeromycetes</taxon>
        <taxon>Diversisporales</taxon>
        <taxon>Gigasporaceae</taxon>
        <taxon>Cetraspora</taxon>
    </lineage>
</organism>